<accession>A0ABQ5ZEP3</accession>
<dbReference type="EMBL" id="BSOP01000018">
    <property type="protein sequence ID" value="GLR51268.1"/>
    <property type="molecule type" value="Genomic_DNA"/>
</dbReference>
<gene>
    <name evidence="1" type="ORF">GCM10007923_24760</name>
</gene>
<evidence type="ECO:0000313" key="2">
    <source>
        <dbReference type="Proteomes" id="UP001156702"/>
    </source>
</evidence>
<dbReference type="Proteomes" id="UP001156702">
    <property type="component" value="Unassembled WGS sequence"/>
</dbReference>
<evidence type="ECO:0008006" key="3">
    <source>
        <dbReference type="Google" id="ProtNLM"/>
    </source>
</evidence>
<protein>
    <recommendedName>
        <fullName evidence="3">Mu-like prophage FluMu N-terminal domain-containing protein</fullName>
    </recommendedName>
</protein>
<proteinExistence type="predicted"/>
<sequence length="85" mass="9389">MAPKTSAKPEDMSLVARRVIVVTAPAGPRRRAGYGFGPHETKFYEGDIAEDELETLVTAWRADPMLKIDFRMEEVPAPAKEDAGE</sequence>
<organism evidence="1 2">
    <name type="scientific">Shinella yambaruensis</name>
    <dbReference type="NCBI Taxonomy" id="415996"/>
    <lineage>
        <taxon>Bacteria</taxon>
        <taxon>Pseudomonadati</taxon>
        <taxon>Pseudomonadota</taxon>
        <taxon>Alphaproteobacteria</taxon>
        <taxon>Hyphomicrobiales</taxon>
        <taxon>Rhizobiaceae</taxon>
        <taxon>Shinella</taxon>
    </lineage>
</organism>
<keyword evidence="2" id="KW-1185">Reference proteome</keyword>
<dbReference type="RefSeq" id="WP_244768387.1">
    <property type="nucleotide sequence ID" value="NZ_BSOP01000018.1"/>
</dbReference>
<comment type="caution">
    <text evidence="1">The sequence shown here is derived from an EMBL/GenBank/DDBJ whole genome shotgun (WGS) entry which is preliminary data.</text>
</comment>
<name>A0ABQ5ZEP3_9HYPH</name>
<reference evidence="2" key="1">
    <citation type="journal article" date="2019" name="Int. J. Syst. Evol. Microbiol.">
        <title>The Global Catalogue of Microorganisms (GCM) 10K type strain sequencing project: providing services to taxonomists for standard genome sequencing and annotation.</title>
        <authorList>
            <consortium name="The Broad Institute Genomics Platform"/>
            <consortium name="The Broad Institute Genome Sequencing Center for Infectious Disease"/>
            <person name="Wu L."/>
            <person name="Ma J."/>
        </authorList>
    </citation>
    <scope>NUCLEOTIDE SEQUENCE [LARGE SCALE GENOMIC DNA]</scope>
    <source>
        <strain evidence="2">NBRC 102122</strain>
    </source>
</reference>
<evidence type="ECO:0000313" key="1">
    <source>
        <dbReference type="EMBL" id="GLR51268.1"/>
    </source>
</evidence>